<dbReference type="PANTHER" id="PTHR23517">
    <property type="entry name" value="RESISTANCE PROTEIN MDTM, PUTATIVE-RELATED-RELATED"/>
    <property type="match status" value="1"/>
</dbReference>
<dbReference type="PROSITE" id="PS00216">
    <property type="entry name" value="SUGAR_TRANSPORT_1"/>
    <property type="match status" value="1"/>
</dbReference>
<dbReference type="InterPro" id="IPR005829">
    <property type="entry name" value="Sugar_transporter_CS"/>
</dbReference>
<dbReference type="PROSITE" id="PS50850">
    <property type="entry name" value="MFS"/>
    <property type="match status" value="1"/>
</dbReference>
<feature type="transmembrane region" description="Helical" evidence="7">
    <location>
        <begin position="148"/>
        <end position="172"/>
    </location>
</feature>
<feature type="transmembrane region" description="Helical" evidence="7">
    <location>
        <begin position="113"/>
        <end position="136"/>
    </location>
</feature>
<dbReference type="InterPro" id="IPR050171">
    <property type="entry name" value="MFS_Transporters"/>
</dbReference>
<dbReference type="GO" id="GO:0005886">
    <property type="term" value="C:plasma membrane"/>
    <property type="evidence" value="ECO:0007669"/>
    <property type="project" value="UniProtKB-SubCell"/>
</dbReference>
<comment type="caution">
    <text evidence="9">The sequence shown here is derived from an EMBL/GenBank/DDBJ whole genome shotgun (WGS) entry which is preliminary data.</text>
</comment>
<keyword evidence="6 7" id="KW-0472">Membrane</keyword>
<feature type="transmembrane region" description="Helical" evidence="7">
    <location>
        <begin position="288"/>
        <end position="308"/>
    </location>
</feature>
<reference evidence="9 10" key="1">
    <citation type="submission" date="2019-03" db="EMBL/GenBank/DDBJ databases">
        <title>Genomic Encyclopedia of Type Strains, Phase III (KMG-III): the genomes of soil and plant-associated and newly described type strains.</title>
        <authorList>
            <person name="Whitman W."/>
        </authorList>
    </citation>
    <scope>NUCLEOTIDE SEQUENCE [LARGE SCALE GENOMIC DNA]</scope>
    <source>
        <strain evidence="9 10">VKM Ac-2527</strain>
    </source>
</reference>
<accession>A0A4R6KQ11</accession>
<feature type="transmembrane region" description="Helical" evidence="7">
    <location>
        <begin position="178"/>
        <end position="198"/>
    </location>
</feature>
<evidence type="ECO:0000256" key="7">
    <source>
        <dbReference type="SAM" id="Phobius"/>
    </source>
</evidence>
<evidence type="ECO:0000256" key="2">
    <source>
        <dbReference type="ARBA" id="ARBA00022448"/>
    </source>
</evidence>
<feature type="transmembrane region" description="Helical" evidence="7">
    <location>
        <begin position="225"/>
        <end position="246"/>
    </location>
</feature>
<dbReference type="EMBL" id="SNWQ01000003">
    <property type="protein sequence ID" value="TDO51699.1"/>
    <property type="molecule type" value="Genomic_DNA"/>
</dbReference>
<organism evidence="9 10">
    <name type="scientific">Kribbella caucasensis</name>
    <dbReference type="NCBI Taxonomy" id="2512215"/>
    <lineage>
        <taxon>Bacteria</taxon>
        <taxon>Bacillati</taxon>
        <taxon>Actinomycetota</taxon>
        <taxon>Actinomycetes</taxon>
        <taxon>Propionibacteriales</taxon>
        <taxon>Kribbellaceae</taxon>
        <taxon>Kribbella</taxon>
    </lineage>
</organism>
<evidence type="ECO:0000313" key="9">
    <source>
        <dbReference type="EMBL" id="TDO51699.1"/>
    </source>
</evidence>
<evidence type="ECO:0000256" key="3">
    <source>
        <dbReference type="ARBA" id="ARBA00022475"/>
    </source>
</evidence>
<dbReference type="GO" id="GO:0022857">
    <property type="term" value="F:transmembrane transporter activity"/>
    <property type="evidence" value="ECO:0007669"/>
    <property type="project" value="InterPro"/>
</dbReference>
<keyword evidence="3" id="KW-1003">Cell membrane</keyword>
<dbReference type="OrthoDB" id="3177957at2"/>
<comment type="subcellular location">
    <subcellularLocation>
        <location evidence="1">Cell membrane</location>
        <topology evidence="1">Multi-pass membrane protein</topology>
    </subcellularLocation>
</comment>
<dbReference type="InterPro" id="IPR011701">
    <property type="entry name" value="MFS"/>
</dbReference>
<gene>
    <name evidence="9" type="ORF">EV643_103438</name>
</gene>
<sequence length="411" mass="41152">MTAPDVQDAVGTDRVLPRLPGRVTFVVAAGSLLCVFVAAGSPISLFNLYRHHGLSGAVIASAAVLYFVAAAFSLLVLGRLSDHLGRRPVAIVAVLSSAAGTLLLTQVDGPQPLLLGRVFQGLACGAASGTLGAFVVDTAPARPRWLPALVVGSAPMLGIPVGAVGAGVLVEYAPAPRVLAYLIVSAALVLGAALLLAAPESIRRRPGAIRSLLPRFVVPAGSGRLMFAAGSAYVATWAVGGFFQAFGPTVAEQQLGSANAVVAAAVFASIMILNPLGGPLGGGLSPTAGLRIGIAAYLAAIAGVLLALEFSATVPFFLAALLAGIAQGVISTGGNRALLAATDSDERAGLLSTLFLISYCGAALPGLVAGQVADHLSVVQIALGYVLLGSLGCLAAFIGAPPGRRRSRCCG</sequence>
<dbReference type="InterPro" id="IPR020846">
    <property type="entry name" value="MFS_dom"/>
</dbReference>
<name>A0A4R6KQ11_9ACTN</name>
<evidence type="ECO:0000259" key="8">
    <source>
        <dbReference type="PROSITE" id="PS50850"/>
    </source>
</evidence>
<feature type="domain" description="Major facilitator superfamily (MFS) profile" evidence="8">
    <location>
        <begin position="23"/>
        <end position="404"/>
    </location>
</feature>
<dbReference type="Pfam" id="PF07690">
    <property type="entry name" value="MFS_1"/>
    <property type="match status" value="1"/>
</dbReference>
<evidence type="ECO:0000256" key="1">
    <source>
        <dbReference type="ARBA" id="ARBA00004651"/>
    </source>
</evidence>
<keyword evidence="4 7" id="KW-0812">Transmembrane</keyword>
<dbReference type="AlphaFoldDB" id="A0A4R6KQ11"/>
<dbReference type="InterPro" id="IPR036259">
    <property type="entry name" value="MFS_trans_sf"/>
</dbReference>
<evidence type="ECO:0000313" key="10">
    <source>
        <dbReference type="Proteomes" id="UP000295388"/>
    </source>
</evidence>
<proteinExistence type="predicted"/>
<keyword evidence="2" id="KW-0813">Transport</keyword>
<evidence type="ECO:0000256" key="4">
    <source>
        <dbReference type="ARBA" id="ARBA00022692"/>
    </source>
</evidence>
<evidence type="ECO:0000256" key="6">
    <source>
        <dbReference type="ARBA" id="ARBA00023136"/>
    </source>
</evidence>
<dbReference type="SUPFAM" id="SSF103473">
    <property type="entry name" value="MFS general substrate transporter"/>
    <property type="match status" value="1"/>
</dbReference>
<feature type="transmembrane region" description="Helical" evidence="7">
    <location>
        <begin position="23"/>
        <end position="45"/>
    </location>
</feature>
<evidence type="ECO:0000256" key="5">
    <source>
        <dbReference type="ARBA" id="ARBA00022989"/>
    </source>
</evidence>
<feature type="transmembrane region" description="Helical" evidence="7">
    <location>
        <begin position="57"/>
        <end position="77"/>
    </location>
</feature>
<protein>
    <submittedName>
        <fullName evidence="9">Putative MFS family arabinose efflux permease</fullName>
    </submittedName>
</protein>
<dbReference type="PANTHER" id="PTHR23517:SF13">
    <property type="entry name" value="MAJOR FACILITATOR SUPERFAMILY MFS_1"/>
    <property type="match status" value="1"/>
</dbReference>
<feature type="transmembrane region" description="Helical" evidence="7">
    <location>
        <begin position="378"/>
        <end position="398"/>
    </location>
</feature>
<feature type="transmembrane region" description="Helical" evidence="7">
    <location>
        <begin position="350"/>
        <end position="372"/>
    </location>
</feature>
<feature type="transmembrane region" description="Helical" evidence="7">
    <location>
        <begin position="314"/>
        <end position="338"/>
    </location>
</feature>
<dbReference type="Proteomes" id="UP000295388">
    <property type="component" value="Unassembled WGS sequence"/>
</dbReference>
<dbReference type="RefSeq" id="WP_133799604.1">
    <property type="nucleotide sequence ID" value="NZ_SNWQ01000003.1"/>
</dbReference>
<keyword evidence="10" id="KW-1185">Reference proteome</keyword>
<dbReference type="Gene3D" id="1.20.1250.20">
    <property type="entry name" value="MFS general substrate transporter like domains"/>
    <property type="match status" value="2"/>
</dbReference>
<keyword evidence="5 7" id="KW-1133">Transmembrane helix</keyword>
<feature type="transmembrane region" description="Helical" evidence="7">
    <location>
        <begin position="89"/>
        <end position="107"/>
    </location>
</feature>
<feature type="transmembrane region" description="Helical" evidence="7">
    <location>
        <begin position="258"/>
        <end position="276"/>
    </location>
</feature>